<name>A0A1Y2AG67_9TREE</name>
<dbReference type="Pfam" id="PF04252">
    <property type="entry name" value="SFM1-like"/>
    <property type="match status" value="1"/>
</dbReference>
<reference evidence="1 2" key="1">
    <citation type="submission" date="2016-07" db="EMBL/GenBank/DDBJ databases">
        <title>Pervasive Adenine N6-methylation of Active Genes in Fungi.</title>
        <authorList>
            <consortium name="DOE Joint Genome Institute"/>
            <person name="Mondo S.J."/>
            <person name="Dannebaum R.O."/>
            <person name="Kuo R.C."/>
            <person name="Labutti K."/>
            <person name="Haridas S."/>
            <person name="Kuo A."/>
            <person name="Salamov A."/>
            <person name="Ahrendt S.R."/>
            <person name="Lipzen A."/>
            <person name="Sullivan W."/>
            <person name="Andreopoulos W.B."/>
            <person name="Clum A."/>
            <person name="Lindquist E."/>
            <person name="Daum C."/>
            <person name="Ramamoorthy G.K."/>
            <person name="Gryganskyi A."/>
            <person name="Culley D."/>
            <person name="Magnuson J.K."/>
            <person name="James T.Y."/>
            <person name="O'Malley M.A."/>
            <person name="Stajich J.E."/>
            <person name="Spatafora J.W."/>
            <person name="Visel A."/>
            <person name="Grigoriev I.V."/>
        </authorList>
    </citation>
    <scope>NUCLEOTIDE SEQUENCE [LARGE SCALE GENOMIC DNA]</scope>
    <source>
        <strain evidence="1 2">68-887.2</strain>
    </source>
</reference>
<evidence type="ECO:0000313" key="2">
    <source>
        <dbReference type="Proteomes" id="UP000193986"/>
    </source>
</evidence>
<dbReference type="EMBL" id="MCFC01000110">
    <property type="protein sequence ID" value="ORY21472.1"/>
    <property type="molecule type" value="Genomic_DNA"/>
</dbReference>
<organism evidence="1 2">
    <name type="scientific">Naematelia encephala</name>
    <dbReference type="NCBI Taxonomy" id="71784"/>
    <lineage>
        <taxon>Eukaryota</taxon>
        <taxon>Fungi</taxon>
        <taxon>Dikarya</taxon>
        <taxon>Basidiomycota</taxon>
        <taxon>Agaricomycotina</taxon>
        <taxon>Tremellomycetes</taxon>
        <taxon>Tremellales</taxon>
        <taxon>Naemateliaceae</taxon>
        <taxon>Naematelia</taxon>
    </lineage>
</organism>
<dbReference type="AlphaFoldDB" id="A0A1Y2AG67"/>
<keyword evidence="2" id="KW-1185">Reference proteome</keyword>
<dbReference type="InParanoid" id="A0A1Y2AG67"/>
<comment type="caution">
    <text evidence="1">The sequence shown here is derived from an EMBL/GenBank/DDBJ whole genome shotgun (WGS) entry which is preliminary data.</text>
</comment>
<dbReference type="InterPro" id="IPR007364">
    <property type="entry name" value="SFM1-like"/>
</dbReference>
<gene>
    <name evidence="1" type="ORF">BCR39DRAFT_553550</name>
</gene>
<dbReference type="OrthoDB" id="373498at2759"/>
<keyword evidence="1" id="KW-0808">Transferase</keyword>
<keyword evidence="1" id="KW-0489">Methyltransferase</keyword>
<dbReference type="GO" id="GO:0035241">
    <property type="term" value="F:protein-arginine omega-N monomethyltransferase activity"/>
    <property type="evidence" value="ECO:0007669"/>
    <property type="project" value="TreeGrafter"/>
</dbReference>
<dbReference type="CDD" id="cd18090">
    <property type="entry name" value="Arginine_MT_Sfm1"/>
    <property type="match status" value="1"/>
</dbReference>
<sequence length="218" mass="24741">MSKSFHYVIEHMEDDDETTHALPEWVKLEYSHMLTLIGPSSELHFTSLSSTSIPPLTTYLSSHASSSKAHAHTEPILEWLSTQHIPLGRVCLLDPKAPQVLCPEDSDKFDVFLYGGILGDDPPRDRTGELRKLGFEGRHLREVQMTTDTAVGVTKIVVEDKIPIEKIPYVDFPTITFNKNESIEMPFRYVRDEKGEPILPPGMKEHLKADLDRTIDDF</sequence>
<dbReference type="PANTHER" id="PTHR35517">
    <property type="entry name" value="PROTEIN ARGININE N-METHYLTRANSFERASE SFM1"/>
    <property type="match status" value="1"/>
</dbReference>
<accession>A0A1Y2AG67</accession>
<proteinExistence type="predicted"/>
<protein>
    <submittedName>
        <fullName evidence="1">SAM-dependent RNA methyltransferase</fullName>
    </submittedName>
</protein>
<evidence type="ECO:0000313" key="1">
    <source>
        <dbReference type="EMBL" id="ORY21472.1"/>
    </source>
</evidence>
<dbReference type="Proteomes" id="UP000193986">
    <property type="component" value="Unassembled WGS sequence"/>
</dbReference>
<dbReference type="PANTHER" id="PTHR35517:SF1">
    <property type="entry name" value="PROTEIN ARGININE N-METHYLTRANSFERASE SFM1"/>
    <property type="match status" value="1"/>
</dbReference>
<dbReference type="GO" id="GO:0032259">
    <property type="term" value="P:methylation"/>
    <property type="evidence" value="ECO:0007669"/>
    <property type="project" value="UniProtKB-KW"/>
</dbReference>